<proteinExistence type="predicted"/>
<dbReference type="Proteomes" id="UP000639772">
    <property type="component" value="Unassembled WGS sequence"/>
</dbReference>
<accession>A0A835RZS8</accession>
<gene>
    <name evidence="1" type="ORF">HPP92_005561</name>
</gene>
<sequence>MAKIIPNDDADARTTIIQKGNSLEHFLKCLLSFVENLFDYYVGAGADLSLLQELVASHEKGLTAVVDRQAQPVTLTLPLHDAGKGGTKFIGKNPHVVEIARPVIV</sequence>
<protein>
    <submittedName>
        <fullName evidence="1">Uncharacterized protein</fullName>
    </submittedName>
</protein>
<dbReference type="AlphaFoldDB" id="A0A835RZS8"/>
<name>A0A835RZS8_VANPL</name>
<reference evidence="1 2" key="1">
    <citation type="journal article" date="2020" name="Nat. Food">
        <title>A phased Vanilla planifolia genome enables genetic improvement of flavour and production.</title>
        <authorList>
            <person name="Hasing T."/>
            <person name="Tang H."/>
            <person name="Brym M."/>
            <person name="Khazi F."/>
            <person name="Huang T."/>
            <person name="Chambers A.H."/>
        </authorList>
    </citation>
    <scope>NUCLEOTIDE SEQUENCE [LARGE SCALE GENOMIC DNA]</scope>
    <source>
        <tissue evidence="1">Leaf</tissue>
    </source>
</reference>
<comment type="caution">
    <text evidence="1">The sequence shown here is derived from an EMBL/GenBank/DDBJ whole genome shotgun (WGS) entry which is preliminary data.</text>
</comment>
<organism evidence="1 2">
    <name type="scientific">Vanilla planifolia</name>
    <name type="common">Vanilla</name>
    <dbReference type="NCBI Taxonomy" id="51239"/>
    <lineage>
        <taxon>Eukaryota</taxon>
        <taxon>Viridiplantae</taxon>
        <taxon>Streptophyta</taxon>
        <taxon>Embryophyta</taxon>
        <taxon>Tracheophyta</taxon>
        <taxon>Spermatophyta</taxon>
        <taxon>Magnoliopsida</taxon>
        <taxon>Liliopsida</taxon>
        <taxon>Asparagales</taxon>
        <taxon>Orchidaceae</taxon>
        <taxon>Vanilloideae</taxon>
        <taxon>Vanilleae</taxon>
        <taxon>Vanilla</taxon>
    </lineage>
</organism>
<evidence type="ECO:0000313" key="1">
    <source>
        <dbReference type="EMBL" id="KAG0494567.1"/>
    </source>
</evidence>
<evidence type="ECO:0000313" key="2">
    <source>
        <dbReference type="Proteomes" id="UP000639772"/>
    </source>
</evidence>
<dbReference type="EMBL" id="JADCNM010000002">
    <property type="protein sequence ID" value="KAG0494567.1"/>
    <property type="molecule type" value="Genomic_DNA"/>
</dbReference>